<dbReference type="AlphaFoldDB" id="A0A1J4JK20"/>
<proteinExistence type="predicted"/>
<name>A0A1J4JK20_9EUKA</name>
<dbReference type="RefSeq" id="XP_068352639.1">
    <property type="nucleotide sequence ID" value="XM_068509435.1"/>
</dbReference>
<protein>
    <submittedName>
        <fullName evidence="1">Uncharacterized protein</fullName>
    </submittedName>
</protein>
<dbReference type="EMBL" id="MLAK01001002">
    <property type="protein sequence ID" value="OHS99502.1"/>
    <property type="molecule type" value="Genomic_DNA"/>
</dbReference>
<dbReference type="GeneID" id="94844139"/>
<sequence>MGCSASKSVQPTTSNNLFCMSCIDGRATDELKGSPGGDAGNVFRACYAVTQECDIKFDQKKLCQIILACAKKFQHELYFHTDDHAVHHFDPKTATNYDDACKAENIGCGYFKLCATAPEKLDEDEKCVELASAFLKALVETIHDNPKNFDVVCLHGDHNEKYVKKSKLMKPLKADGQTFIYHPKVELEEGDKIIDVLCEIEPSIKDKKEDVQKTYKKICKSHWEHAIEVLAPGVEIEKIK</sequence>
<reference evidence="1" key="1">
    <citation type="submission" date="2016-10" db="EMBL/GenBank/DDBJ databases">
        <authorList>
            <person name="Benchimol M."/>
            <person name="Almeida L.G."/>
            <person name="Vasconcelos A.T."/>
            <person name="Perreira-Neves A."/>
            <person name="Rosa I.A."/>
            <person name="Tasca T."/>
            <person name="Bogo M.R."/>
            <person name="de Souza W."/>
        </authorList>
    </citation>
    <scope>NUCLEOTIDE SEQUENCE [LARGE SCALE GENOMIC DNA]</scope>
    <source>
        <strain evidence="1">K</strain>
    </source>
</reference>
<accession>A0A1J4JK20</accession>
<organism evidence="1 2">
    <name type="scientific">Tritrichomonas foetus</name>
    <dbReference type="NCBI Taxonomy" id="1144522"/>
    <lineage>
        <taxon>Eukaryota</taxon>
        <taxon>Metamonada</taxon>
        <taxon>Parabasalia</taxon>
        <taxon>Tritrichomonadida</taxon>
        <taxon>Tritrichomonadidae</taxon>
        <taxon>Tritrichomonas</taxon>
    </lineage>
</organism>
<gene>
    <name evidence="1" type="ORF">TRFO_34042</name>
</gene>
<comment type="caution">
    <text evidence="1">The sequence shown here is derived from an EMBL/GenBank/DDBJ whole genome shotgun (WGS) entry which is preliminary data.</text>
</comment>
<dbReference type="Proteomes" id="UP000179807">
    <property type="component" value="Unassembled WGS sequence"/>
</dbReference>
<keyword evidence="2" id="KW-1185">Reference proteome</keyword>
<evidence type="ECO:0000313" key="1">
    <source>
        <dbReference type="EMBL" id="OHS99502.1"/>
    </source>
</evidence>
<dbReference type="VEuPathDB" id="TrichDB:TRFO_34042"/>
<evidence type="ECO:0000313" key="2">
    <source>
        <dbReference type="Proteomes" id="UP000179807"/>
    </source>
</evidence>